<dbReference type="PROSITE" id="PS00674">
    <property type="entry name" value="AAA"/>
    <property type="match status" value="1"/>
</dbReference>
<dbReference type="OrthoDB" id="27435at2759"/>
<evidence type="ECO:0000256" key="4">
    <source>
        <dbReference type="ARBA" id="ARBA00022840"/>
    </source>
</evidence>
<dbReference type="AlphaFoldDB" id="A0A8S1F4N8"/>
<dbReference type="SUPFAM" id="SSF52540">
    <property type="entry name" value="P-loop containing nucleoside triphosphate hydrolases"/>
    <property type="match status" value="2"/>
</dbReference>
<comment type="similarity">
    <text evidence="5">Belongs to the AAA ATPase family. AFG2 subfamily.</text>
</comment>
<dbReference type="Gene3D" id="3.40.50.300">
    <property type="entry name" value="P-loop containing nucleotide triphosphate hydrolases"/>
    <property type="match status" value="2"/>
</dbReference>
<reference evidence="7 8" key="1">
    <citation type="submission" date="2020-04" db="EMBL/GenBank/DDBJ databases">
        <authorList>
            <person name="Laetsch R D."/>
            <person name="Stevens L."/>
            <person name="Kumar S."/>
            <person name="Blaxter L. M."/>
        </authorList>
    </citation>
    <scope>NUCLEOTIDE SEQUENCE [LARGE SCALE GENOMIC DNA]</scope>
</reference>
<evidence type="ECO:0000256" key="2">
    <source>
        <dbReference type="ARBA" id="ARBA00022490"/>
    </source>
</evidence>
<dbReference type="SMART" id="SM00382">
    <property type="entry name" value="AAA"/>
    <property type="match status" value="2"/>
</dbReference>
<comment type="subcellular location">
    <subcellularLocation>
        <location evidence="1">Cytoplasm</location>
    </subcellularLocation>
</comment>
<dbReference type="InterPro" id="IPR050168">
    <property type="entry name" value="AAA_ATPase_domain"/>
</dbReference>
<dbReference type="Pfam" id="PF17862">
    <property type="entry name" value="AAA_lid_3"/>
    <property type="match status" value="1"/>
</dbReference>
<keyword evidence="8" id="KW-1185">Reference proteome</keyword>
<dbReference type="GO" id="GO:0005524">
    <property type="term" value="F:ATP binding"/>
    <property type="evidence" value="ECO:0007669"/>
    <property type="project" value="UniProtKB-KW"/>
</dbReference>
<dbReference type="CDD" id="cd19511">
    <property type="entry name" value="RecA-like_CDC48_r2-like"/>
    <property type="match status" value="1"/>
</dbReference>
<dbReference type="GO" id="GO:0005737">
    <property type="term" value="C:cytoplasm"/>
    <property type="evidence" value="ECO:0007669"/>
    <property type="project" value="UniProtKB-SubCell"/>
</dbReference>
<dbReference type="Proteomes" id="UP000494206">
    <property type="component" value="Unassembled WGS sequence"/>
</dbReference>
<feature type="domain" description="AAA+ ATPase" evidence="6">
    <location>
        <begin position="264"/>
        <end position="371"/>
    </location>
</feature>
<dbReference type="GO" id="GO:0016887">
    <property type="term" value="F:ATP hydrolysis activity"/>
    <property type="evidence" value="ECO:0007669"/>
    <property type="project" value="InterPro"/>
</dbReference>
<gene>
    <name evidence="7" type="ORF">CBOVIS_LOCUS12241</name>
</gene>
<name>A0A8S1F4N8_9PELO</name>
<dbReference type="PANTHER" id="PTHR23077:SF27">
    <property type="entry name" value="ATPASE FAMILY GENE 2 PROTEIN HOMOLOG A"/>
    <property type="match status" value="1"/>
</dbReference>
<evidence type="ECO:0000259" key="6">
    <source>
        <dbReference type="SMART" id="SM00382"/>
    </source>
</evidence>
<accession>A0A8S1F4N8</accession>
<keyword evidence="3" id="KW-0547">Nucleotide-binding</keyword>
<comment type="caution">
    <text evidence="7">The sequence shown here is derived from an EMBL/GenBank/DDBJ whole genome shotgun (WGS) entry which is preliminary data.</text>
</comment>
<evidence type="ECO:0000256" key="1">
    <source>
        <dbReference type="ARBA" id="ARBA00004496"/>
    </source>
</evidence>
<dbReference type="Pfam" id="PF00004">
    <property type="entry name" value="AAA"/>
    <property type="match status" value="1"/>
</dbReference>
<dbReference type="PANTHER" id="PTHR23077">
    <property type="entry name" value="AAA-FAMILY ATPASE"/>
    <property type="match status" value="1"/>
</dbReference>
<dbReference type="InterPro" id="IPR003960">
    <property type="entry name" value="ATPase_AAA_CS"/>
</dbReference>
<dbReference type="FunFam" id="3.40.50.300:FF:000567">
    <property type="entry name" value="ATPase, AAA family protein"/>
    <property type="match status" value="1"/>
</dbReference>
<feature type="domain" description="AAA+ ATPase" evidence="6">
    <location>
        <begin position="484"/>
        <end position="621"/>
    </location>
</feature>
<sequence>MSSKKKPQIVVCQVCQSTILAKDSARHADFCNQELEKSEIPIIKSTTLIGFNSAVENSSCFLPPDSLGWEKAHAVLMSSQTMEAFDLLPRQPIRVTFGEKLLIGVVYPCNTIPLLKLHILSPKIPRERLVKVQKYGRVEKVSNLSVRVEATKIESSLKDFLEMYLSYAFLEFNNPITLKYLGRFIEVTAEEGLERKIEKMGLADGKEDISVISPISGYSLNILNQELSKNSETRPTNLENVDGMFGAKKILTDYVINPISRNQEPCSILLWGLPGSGKTYILRHLEAVLGPNAIFISAFEDLAELKIAQGRQLLILDINEIDKENNNAMKSLRNVLENEGTSVILSIRSPDNLDIGYRVRFPVEVEVTVPTQDERIDVLQKLLKDFGFESGIELDVARITHGFTNGDLRSLLKAAKYCQGTSIEQIEAARKLIRPTGIRQFILEVPTVKWSDIGGNDDLKLDIQQAVIWPHQHPEAFERFGIQPPAGILLYGPPGCSKTLIARALANEAKMNFLAVKGPELFSKWVGDSEKAIRELFARARHVAPTIVFFDEIDAVGSARGSDKSSAVSDRVLAQLLTELDGLEKSSRVILLAATNRPDQLDGALLRPGRLDRAIYVGLPCQITRRAIIEMSTRKMEFEKDDTIEKLVDMTDGYSGAELVALCRTAAMFAMRQDMNTNFVRWSNFEQAFTAVRPRTERHLIEIYEEFRLGATSGA</sequence>
<evidence type="ECO:0000313" key="8">
    <source>
        <dbReference type="Proteomes" id="UP000494206"/>
    </source>
</evidence>
<evidence type="ECO:0000256" key="5">
    <source>
        <dbReference type="ARBA" id="ARBA00061477"/>
    </source>
</evidence>
<dbReference type="InterPro" id="IPR003959">
    <property type="entry name" value="ATPase_AAA_core"/>
</dbReference>
<organism evidence="7 8">
    <name type="scientific">Caenorhabditis bovis</name>
    <dbReference type="NCBI Taxonomy" id="2654633"/>
    <lineage>
        <taxon>Eukaryota</taxon>
        <taxon>Metazoa</taxon>
        <taxon>Ecdysozoa</taxon>
        <taxon>Nematoda</taxon>
        <taxon>Chromadorea</taxon>
        <taxon>Rhabditida</taxon>
        <taxon>Rhabditina</taxon>
        <taxon>Rhabditomorpha</taxon>
        <taxon>Rhabditoidea</taxon>
        <taxon>Rhabditidae</taxon>
        <taxon>Peloderinae</taxon>
        <taxon>Caenorhabditis</taxon>
    </lineage>
</organism>
<proteinExistence type="inferred from homology"/>
<dbReference type="InterPro" id="IPR027417">
    <property type="entry name" value="P-loop_NTPase"/>
</dbReference>
<dbReference type="EMBL" id="CADEPM010000011">
    <property type="protein sequence ID" value="CAB3410768.1"/>
    <property type="molecule type" value="Genomic_DNA"/>
</dbReference>
<dbReference type="InterPro" id="IPR041569">
    <property type="entry name" value="AAA_lid_3"/>
</dbReference>
<evidence type="ECO:0000256" key="3">
    <source>
        <dbReference type="ARBA" id="ARBA00022741"/>
    </source>
</evidence>
<protein>
    <recommendedName>
        <fullName evidence="6">AAA+ ATPase domain-containing protein</fullName>
    </recommendedName>
</protein>
<dbReference type="Gene3D" id="1.10.8.60">
    <property type="match status" value="2"/>
</dbReference>
<keyword evidence="4" id="KW-0067">ATP-binding</keyword>
<dbReference type="InterPro" id="IPR003593">
    <property type="entry name" value="AAA+_ATPase"/>
</dbReference>
<keyword evidence="2" id="KW-0963">Cytoplasm</keyword>
<evidence type="ECO:0000313" key="7">
    <source>
        <dbReference type="EMBL" id="CAB3410768.1"/>
    </source>
</evidence>